<reference evidence="2" key="1">
    <citation type="submission" date="2016-04" db="EMBL/GenBank/DDBJ databases">
        <authorList>
            <person name="Evans L.H."/>
            <person name="Alamgir A."/>
            <person name="Owens N."/>
            <person name="Weber N.D."/>
            <person name="Virtaneva K."/>
            <person name="Barbian K."/>
            <person name="Babar A."/>
            <person name="Rosenke K."/>
        </authorList>
    </citation>
    <scope>NUCLEOTIDE SEQUENCE [LARGE SCALE GENOMIC DNA]</scope>
    <source>
        <strain evidence="2">CBS 101.48</strain>
    </source>
</reference>
<dbReference type="Proteomes" id="UP000078561">
    <property type="component" value="Unassembled WGS sequence"/>
</dbReference>
<organism evidence="2">
    <name type="scientific">Absidia glauca</name>
    <name type="common">Pin mould</name>
    <dbReference type="NCBI Taxonomy" id="4829"/>
    <lineage>
        <taxon>Eukaryota</taxon>
        <taxon>Fungi</taxon>
        <taxon>Fungi incertae sedis</taxon>
        <taxon>Mucoromycota</taxon>
        <taxon>Mucoromycotina</taxon>
        <taxon>Mucoromycetes</taxon>
        <taxon>Mucorales</taxon>
        <taxon>Cunninghamellaceae</taxon>
        <taxon>Absidia</taxon>
    </lineage>
</organism>
<sequence>MPLPETSSHDSSSLSSSTLSQTVNNTNTTLSHEQHVTEKHGATGMATPINEEVEEESAKRKRKKRKRMDNRNCCLR</sequence>
<feature type="compositionally biased region" description="Basic and acidic residues" evidence="1">
    <location>
        <begin position="32"/>
        <end position="41"/>
    </location>
</feature>
<evidence type="ECO:0000313" key="2">
    <source>
        <dbReference type="EMBL" id="SAM09500.1"/>
    </source>
</evidence>
<name>A0A168T5I4_ABSGL</name>
<dbReference type="EMBL" id="LT555058">
    <property type="protein sequence ID" value="SAM09500.1"/>
    <property type="molecule type" value="Genomic_DNA"/>
</dbReference>
<gene>
    <name evidence="2" type="primary">ABSGL_15184.1 scaffold 15431</name>
</gene>
<dbReference type="AlphaFoldDB" id="A0A168T5I4"/>
<evidence type="ECO:0000313" key="3">
    <source>
        <dbReference type="Proteomes" id="UP000078561"/>
    </source>
</evidence>
<feature type="region of interest" description="Disordered" evidence="1">
    <location>
        <begin position="1"/>
        <end position="76"/>
    </location>
</feature>
<protein>
    <submittedName>
        <fullName evidence="2">Uncharacterized protein</fullName>
    </submittedName>
</protein>
<accession>A0A168T5I4</accession>
<dbReference type="InParanoid" id="A0A168T5I4"/>
<proteinExistence type="predicted"/>
<evidence type="ECO:0000256" key="1">
    <source>
        <dbReference type="SAM" id="MobiDB-lite"/>
    </source>
</evidence>
<feature type="compositionally biased region" description="Basic residues" evidence="1">
    <location>
        <begin position="59"/>
        <end position="68"/>
    </location>
</feature>
<feature type="compositionally biased region" description="Low complexity" evidence="1">
    <location>
        <begin position="9"/>
        <end position="31"/>
    </location>
</feature>
<feature type="non-terminal residue" evidence="2">
    <location>
        <position position="76"/>
    </location>
</feature>
<keyword evidence="3" id="KW-1185">Reference proteome</keyword>